<dbReference type="AlphaFoldDB" id="A0A8J5VNU4"/>
<dbReference type="Pfam" id="PF12937">
    <property type="entry name" value="F-box-like"/>
    <property type="match status" value="1"/>
</dbReference>
<feature type="domain" description="F-box" evidence="1">
    <location>
        <begin position="385"/>
        <end position="431"/>
    </location>
</feature>
<evidence type="ECO:0000313" key="3">
    <source>
        <dbReference type="Proteomes" id="UP000729402"/>
    </source>
</evidence>
<dbReference type="Proteomes" id="UP000729402">
    <property type="component" value="Unassembled WGS sequence"/>
</dbReference>
<comment type="caution">
    <text evidence="2">The sequence shown here is derived from an EMBL/GenBank/DDBJ whole genome shotgun (WGS) entry which is preliminary data.</text>
</comment>
<dbReference type="PANTHER" id="PTHR47602:SF2">
    <property type="entry name" value="F-BOX PROTEIN SKIP22"/>
    <property type="match status" value="1"/>
</dbReference>
<proteinExistence type="predicted"/>
<dbReference type="CDD" id="cd22165">
    <property type="entry name" value="F-box_AtSKIP22-like"/>
    <property type="match status" value="1"/>
</dbReference>
<dbReference type="SMART" id="SM00256">
    <property type="entry name" value="FBOX"/>
    <property type="match status" value="1"/>
</dbReference>
<evidence type="ECO:0000313" key="2">
    <source>
        <dbReference type="EMBL" id="KAG8074130.1"/>
    </source>
</evidence>
<reference evidence="2" key="1">
    <citation type="journal article" date="2021" name="bioRxiv">
        <title>Whole Genome Assembly and Annotation of Northern Wild Rice, Zizania palustris L., Supports a Whole Genome Duplication in the Zizania Genus.</title>
        <authorList>
            <person name="Haas M."/>
            <person name="Kono T."/>
            <person name="Macchietto M."/>
            <person name="Millas R."/>
            <person name="McGilp L."/>
            <person name="Shao M."/>
            <person name="Duquette J."/>
            <person name="Hirsch C.N."/>
            <person name="Kimball J."/>
        </authorList>
    </citation>
    <scope>NUCLEOTIDE SEQUENCE</scope>
    <source>
        <tissue evidence="2">Fresh leaf tissue</tissue>
    </source>
</reference>
<keyword evidence="3" id="KW-1185">Reference proteome</keyword>
<protein>
    <recommendedName>
        <fullName evidence="1">F-box domain-containing protein</fullName>
    </recommendedName>
</protein>
<dbReference type="InterPro" id="IPR001810">
    <property type="entry name" value="F-box_dom"/>
</dbReference>
<gene>
    <name evidence="2" type="ORF">GUJ93_ZPchr0006g41019</name>
</gene>
<dbReference type="PROSITE" id="PS50181">
    <property type="entry name" value="FBOX"/>
    <property type="match status" value="1"/>
</dbReference>
<accession>A0A8J5VNU4</accession>
<name>A0A8J5VNU4_ZIZPA</name>
<dbReference type="EMBL" id="JAAALK010000283">
    <property type="protein sequence ID" value="KAG8074130.1"/>
    <property type="molecule type" value="Genomic_DNA"/>
</dbReference>
<sequence>MGWPILLPSPSQRKFLIGPILFLDGVTVRQVYVYPSASCSSSPGDPKYRETMKLRLRSIDARGAAGAGAGAGAETHRVQLPDAATLSDVKAFLATKLSAAQPVPAESVRLTLNRSEELLSPEPSATLAALGVASGDLLYFTLSPLTALSAPPHPLPSNPSPDALSIARAVASSISPVVSDSSSSMPQALSVKTTLPAASESHPPDVVMTDVITATKSTRPSFVVRVLKRAIDNAAGACGTDTHHLVVALHEALLDAGFLSANLAGSLLQLPLDWASDSFNPLTMKYTLPEFVEMLPAAEGRMVAVLNYSLMGNYMMVYGHVPGAPSEVHRLCFELPELSPLMYLHSDEVSATEDSKIHKLWRVLKDEMCLPLMILLCRLNNLCLPPCLMALPGDVKSKVLEFVPGVDLARVQCTCKELRGLSADDNIWKKKCEIEFKAIGEGSQVSRTWKERFGAAWIVKVSYINKKRPKRLISPRFSNFGWGINPYDPLGFPMAGGDSDRLPFFGHHTSLGRSFGNQRRNISPSCNFDGRRHNFLG</sequence>
<dbReference type="OrthoDB" id="101791at2759"/>
<dbReference type="PANTHER" id="PTHR47602">
    <property type="entry name" value="F-BOX PROTEIN SKIP22"/>
    <property type="match status" value="1"/>
</dbReference>
<organism evidence="2 3">
    <name type="scientific">Zizania palustris</name>
    <name type="common">Northern wild rice</name>
    <dbReference type="NCBI Taxonomy" id="103762"/>
    <lineage>
        <taxon>Eukaryota</taxon>
        <taxon>Viridiplantae</taxon>
        <taxon>Streptophyta</taxon>
        <taxon>Embryophyta</taxon>
        <taxon>Tracheophyta</taxon>
        <taxon>Spermatophyta</taxon>
        <taxon>Magnoliopsida</taxon>
        <taxon>Liliopsida</taxon>
        <taxon>Poales</taxon>
        <taxon>Poaceae</taxon>
        <taxon>BOP clade</taxon>
        <taxon>Oryzoideae</taxon>
        <taxon>Oryzeae</taxon>
        <taxon>Zizaniinae</taxon>
        <taxon>Zizania</taxon>
    </lineage>
</organism>
<evidence type="ECO:0000259" key="1">
    <source>
        <dbReference type="PROSITE" id="PS50181"/>
    </source>
</evidence>
<reference evidence="2" key="2">
    <citation type="submission" date="2021-02" db="EMBL/GenBank/DDBJ databases">
        <authorList>
            <person name="Kimball J.A."/>
            <person name="Haas M.W."/>
            <person name="Macchietto M."/>
            <person name="Kono T."/>
            <person name="Duquette J."/>
            <person name="Shao M."/>
        </authorList>
    </citation>
    <scope>NUCLEOTIDE SEQUENCE</scope>
    <source>
        <tissue evidence="2">Fresh leaf tissue</tissue>
    </source>
</reference>